<dbReference type="GO" id="GO:0004567">
    <property type="term" value="F:beta-mannosidase activity"/>
    <property type="evidence" value="ECO:0007669"/>
    <property type="project" value="TreeGrafter"/>
</dbReference>
<dbReference type="AlphaFoldDB" id="A0A7R9KED6"/>
<feature type="compositionally biased region" description="Basic and acidic residues" evidence="3">
    <location>
        <begin position="124"/>
        <end position="137"/>
    </location>
</feature>
<accession>A0A7R9KED6</accession>
<evidence type="ECO:0000256" key="2">
    <source>
        <dbReference type="ARBA" id="ARBA00023295"/>
    </source>
</evidence>
<evidence type="ECO:0000259" key="4">
    <source>
        <dbReference type="Pfam" id="PF00135"/>
    </source>
</evidence>
<proteinExistence type="predicted"/>
<dbReference type="SUPFAM" id="SSF53474">
    <property type="entry name" value="alpha/beta-Hydrolases"/>
    <property type="match status" value="1"/>
</dbReference>
<name>A0A7R9KED6_9ACAR</name>
<dbReference type="EMBL" id="OC855160">
    <property type="protein sequence ID" value="CAD7621375.1"/>
    <property type="molecule type" value="Genomic_DNA"/>
</dbReference>
<sequence>MLAMAQNSLTICLSKAERDQKTPNRWTLAVSAHIETGSQTPLDAIIDITLDGKPLVAKHSQQLTADPLGSVKSDFVITIPNNIPITSWYPNDVADNTQQLYSLQVRLSFTRQSGSVGSDQTNRFPDHKSDAEPDPRRWPHFEVNGHRVFAKGSNWIPANVLQEDLTEAYVRDLLVSTVSANMNMLRVWGGGVYESDVFYGNNEIESVIAAFVSDERHKQNYRELFVKHMQTLVTAGDTSRPFVTSSPSNGLRDKVENYTAKDPGDLRYGDVHSYNYMSPQWDSSVYPRDKFISEYGQLSYTSLDTWRTALPDSDTTYQTSSSVRHKNRLGDSVLPLLAQKAFTTHQYYTDLDMLSGIVQNEGTSLAQMVAPGIQNMTITVEKFAELVNASKALFYGLNKTTITEFYVKHVNNSDPQAMRQAYYDYYGDLLIKCPTYLFAKKYQELSAGKSNAHFYELTYQGKGVGWLCPAGQLCHGAEVLAEA</sequence>
<feature type="domain" description="Carboxylesterase type B" evidence="4">
    <location>
        <begin position="316"/>
        <end position="479"/>
    </location>
</feature>
<organism evidence="5">
    <name type="scientific">Medioppia subpectinata</name>
    <dbReference type="NCBI Taxonomy" id="1979941"/>
    <lineage>
        <taxon>Eukaryota</taxon>
        <taxon>Metazoa</taxon>
        <taxon>Ecdysozoa</taxon>
        <taxon>Arthropoda</taxon>
        <taxon>Chelicerata</taxon>
        <taxon>Arachnida</taxon>
        <taxon>Acari</taxon>
        <taxon>Acariformes</taxon>
        <taxon>Sarcoptiformes</taxon>
        <taxon>Oribatida</taxon>
        <taxon>Brachypylina</taxon>
        <taxon>Oppioidea</taxon>
        <taxon>Oppiidae</taxon>
        <taxon>Medioppia</taxon>
    </lineage>
</organism>
<keyword evidence="6" id="KW-1185">Reference proteome</keyword>
<keyword evidence="1" id="KW-0325">Glycoprotein</keyword>
<dbReference type="Pfam" id="PF00135">
    <property type="entry name" value="COesterase"/>
    <property type="match status" value="1"/>
</dbReference>
<dbReference type="Gene3D" id="3.20.20.80">
    <property type="entry name" value="Glycosidases"/>
    <property type="match status" value="2"/>
</dbReference>
<dbReference type="SUPFAM" id="SSF51445">
    <property type="entry name" value="(Trans)glycosidases"/>
    <property type="match status" value="1"/>
</dbReference>
<protein>
    <recommendedName>
        <fullName evidence="4">Carboxylesterase type B domain-containing protein</fullName>
    </recommendedName>
</protein>
<dbReference type="Proteomes" id="UP000759131">
    <property type="component" value="Unassembled WGS sequence"/>
</dbReference>
<evidence type="ECO:0000256" key="1">
    <source>
        <dbReference type="ARBA" id="ARBA00023180"/>
    </source>
</evidence>
<gene>
    <name evidence="5" type="ORF">OSB1V03_LOCUS1846</name>
</gene>
<dbReference type="InterPro" id="IPR050887">
    <property type="entry name" value="Beta-mannosidase_GH2"/>
</dbReference>
<feature type="compositionally biased region" description="Polar residues" evidence="3">
    <location>
        <begin position="113"/>
        <end position="123"/>
    </location>
</feature>
<dbReference type="InterPro" id="IPR002018">
    <property type="entry name" value="CarbesteraseB"/>
</dbReference>
<dbReference type="PANTHER" id="PTHR43730">
    <property type="entry name" value="BETA-MANNOSIDASE"/>
    <property type="match status" value="1"/>
</dbReference>
<dbReference type="InterPro" id="IPR017853">
    <property type="entry name" value="GH"/>
</dbReference>
<dbReference type="EMBL" id="CAJPIZ010000585">
    <property type="protein sequence ID" value="CAG2101805.1"/>
    <property type="molecule type" value="Genomic_DNA"/>
</dbReference>
<evidence type="ECO:0000256" key="3">
    <source>
        <dbReference type="SAM" id="MobiDB-lite"/>
    </source>
</evidence>
<evidence type="ECO:0000313" key="6">
    <source>
        <dbReference type="Proteomes" id="UP000759131"/>
    </source>
</evidence>
<dbReference type="InterPro" id="IPR029058">
    <property type="entry name" value="AB_hydrolase_fold"/>
</dbReference>
<keyword evidence="2" id="KW-0326">Glycosidase</keyword>
<feature type="region of interest" description="Disordered" evidence="3">
    <location>
        <begin position="113"/>
        <end position="137"/>
    </location>
</feature>
<dbReference type="PANTHER" id="PTHR43730:SF1">
    <property type="entry name" value="BETA-MANNOSIDASE"/>
    <property type="match status" value="1"/>
</dbReference>
<reference evidence="5" key="1">
    <citation type="submission" date="2020-11" db="EMBL/GenBank/DDBJ databases">
        <authorList>
            <person name="Tran Van P."/>
        </authorList>
    </citation>
    <scope>NUCLEOTIDE SEQUENCE</scope>
</reference>
<dbReference type="OrthoDB" id="6482673at2759"/>
<evidence type="ECO:0000313" key="5">
    <source>
        <dbReference type="EMBL" id="CAD7621375.1"/>
    </source>
</evidence>
<keyword evidence="2" id="KW-0378">Hydrolase</keyword>
<dbReference type="GO" id="GO:0006516">
    <property type="term" value="P:glycoprotein catabolic process"/>
    <property type="evidence" value="ECO:0007669"/>
    <property type="project" value="TreeGrafter"/>
</dbReference>